<dbReference type="AlphaFoldDB" id="S9TAW3"/>
<accession>S9TAW3</accession>
<feature type="region of interest" description="Disordered" evidence="1">
    <location>
        <begin position="1"/>
        <end position="21"/>
    </location>
</feature>
<keyword evidence="3" id="KW-1185">Reference proteome</keyword>
<protein>
    <submittedName>
        <fullName evidence="2">Uncharacterized protein</fullName>
    </submittedName>
</protein>
<proteinExistence type="predicted"/>
<evidence type="ECO:0000313" key="2">
    <source>
        <dbReference type="EMBL" id="EPY15102.1"/>
    </source>
</evidence>
<gene>
    <name evidence="2" type="ORF">STCU_12344</name>
</gene>
<name>S9TAW3_9TRYP</name>
<evidence type="ECO:0000256" key="1">
    <source>
        <dbReference type="SAM" id="MobiDB-lite"/>
    </source>
</evidence>
<sequence length="347" mass="39417">MRGREPRRYAAPGSKEVHTPVPTCGTESKTFTFSRVQMLLACCVYGTAAIPMSSSDTFEVLSASMFALYLNAFSTAPKDTWNLAGFLKSLDTTWEVGNESNVTALNAIHPGLLNMRFEDILFFKPKGNVGPTGRDTYQRIPFTENKRTNDSLTNQLIEDLQSLKRKQLVVVISTPRSPFADSFIICGNVLFLIQSKQMDTYGQNKTKNREELLKMGLIPDGSIQEHELMKYAVNIEFTYTICKKLKINHVIPVFSVVRKVDESNIHNIKVSLPDVYIIERASKIANSRATVHGVTRMDNTSKEYVYPLTFEPSMDLKATFTRARSGEETNPHRWKYQKEEVVNERHR</sequence>
<dbReference type="EMBL" id="ATMH01012590">
    <property type="protein sequence ID" value="EPY15102.1"/>
    <property type="molecule type" value="Genomic_DNA"/>
</dbReference>
<organism evidence="2 3">
    <name type="scientific">Strigomonas culicis</name>
    <dbReference type="NCBI Taxonomy" id="28005"/>
    <lineage>
        <taxon>Eukaryota</taxon>
        <taxon>Discoba</taxon>
        <taxon>Euglenozoa</taxon>
        <taxon>Kinetoplastea</taxon>
        <taxon>Metakinetoplastina</taxon>
        <taxon>Trypanosomatida</taxon>
        <taxon>Trypanosomatidae</taxon>
        <taxon>Strigomonadinae</taxon>
        <taxon>Strigomonas</taxon>
    </lineage>
</organism>
<comment type="caution">
    <text evidence="2">The sequence shown here is derived from an EMBL/GenBank/DDBJ whole genome shotgun (WGS) entry which is preliminary data.</text>
</comment>
<dbReference type="Proteomes" id="UP000015354">
    <property type="component" value="Unassembled WGS sequence"/>
</dbReference>
<reference evidence="2 3" key="1">
    <citation type="journal article" date="2013" name="PLoS ONE">
        <title>Predicting the Proteins of Angomonas deanei, Strigomonas culicis and Their Respective Endosymbionts Reveals New Aspects of the Trypanosomatidae Family.</title>
        <authorList>
            <person name="Motta M.C."/>
            <person name="Martins A.C."/>
            <person name="de Souza S.S."/>
            <person name="Catta-Preta C.M."/>
            <person name="Silva R."/>
            <person name="Klein C.C."/>
            <person name="de Almeida L.G."/>
            <person name="de Lima Cunha O."/>
            <person name="Ciapina L.P."/>
            <person name="Brocchi M."/>
            <person name="Colabardini A.C."/>
            <person name="de Araujo Lima B."/>
            <person name="Machado C.R."/>
            <person name="de Almeida Soares C.M."/>
            <person name="Probst C.M."/>
            <person name="de Menezes C.B."/>
            <person name="Thompson C.E."/>
            <person name="Bartholomeu D.C."/>
            <person name="Gradia D.F."/>
            <person name="Pavoni D.P."/>
            <person name="Grisard E.C."/>
            <person name="Fantinatti-Garboggini F."/>
            <person name="Marchini F.K."/>
            <person name="Rodrigues-Luiz G.F."/>
            <person name="Wagner G."/>
            <person name="Goldman G.H."/>
            <person name="Fietto J.L."/>
            <person name="Elias M.C."/>
            <person name="Goldman M.H."/>
            <person name="Sagot M.F."/>
            <person name="Pereira M."/>
            <person name="Stoco P.H."/>
            <person name="de Mendonca-Neto R.P."/>
            <person name="Teixeira S.M."/>
            <person name="Maciel T.E."/>
            <person name="de Oliveira Mendes T.A."/>
            <person name="Urmenyi T.P."/>
            <person name="de Souza W."/>
            <person name="Schenkman S."/>
            <person name="de Vasconcelos A.T."/>
        </authorList>
    </citation>
    <scope>NUCLEOTIDE SEQUENCE [LARGE SCALE GENOMIC DNA]</scope>
</reference>
<evidence type="ECO:0000313" key="3">
    <source>
        <dbReference type="Proteomes" id="UP000015354"/>
    </source>
</evidence>